<evidence type="ECO:0000259" key="3">
    <source>
        <dbReference type="Pfam" id="PF18942"/>
    </source>
</evidence>
<dbReference type="InterPro" id="IPR043744">
    <property type="entry name" value="DUF5689"/>
</dbReference>
<name>A0A9D9NB16_9BACT</name>
<reference evidence="4" key="2">
    <citation type="journal article" date="2021" name="PeerJ">
        <title>Extensive microbial diversity within the chicken gut microbiome revealed by metagenomics and culture.</title>
        <authorList>
            <person name="Gilroy R."/>
            <person name="Ravi A."/>
            <person name="Getino M."/>
            <person name="Pursley I."/>
            <person name="Horton D.L."/>
            <person name="Alikhan N.F."/>
            <person name="Baker D."/>
            <person name="Gharbi K."/>
            <person name="Hall N."/>
            <person name="Watson M."/>
            <person name="Adriaenssens E.M."/>
            <person name="Foster-Nyarko E."/>
            <person name="Jarju S."/>
            <person name="Secka A."/>
            <person name="Antonio M."/>
            <person name="Oren A."/>
            <person name="Chaudhuri R.R."/>
            <person name="La Ragione R."/>
            <person name="Hildebrand F."/>
            <person name="Pallen M.J."/>
        </authorList>
    </citation>
    <scope>NUCLEOTIDE SEQUENCE</scope>
    <source>
        <strain evidence="4">B1-15692</strain>
    </source>
</reference>
<protein>
    <submittedName>
        <fullName evidence="4">BACON domain-containing protein</fullName>
    </submittedName>
</protein>
<evidence type="ECO:0000259" key="2">
    <source>
        <dbReference type="Pfam" id="PF13004"/>
    </source>
</evidence>
<dbReference type="EMBL" id="JADIMH010000015">
    <property type="protein sequence ID" value="MBO8466714.1"/>
    <property type="molecule type" value="Genomic_DNA"/>
</dbReference>
<dbReference type="InterPro" id="IPR024361">
    <property type="entry name" value="BACON"/>
</dbReference>
<comment type="caution">
    <text evidence="4">The sequence shown here is derived from an EMBL/GenBank/DDBJ whole genome shotgun (WGS) entry which is preliminary data.</text>
</comment>
<evidence type="ECO:0000313" key="4">
    <source>
        <dbReference type="EMBL" id="MBO8466714.1"/>
    </source>
</evidence>
<dbReference type="Pfam" id="PF13004">
    <property type="entry name" value="BACON"/>
    <property type="match status" value="1"/>
</dbReference>
<dbReference type="Proteomes" id="UP000823660">
    <property type="component" value="Unassembled WGS sequence"/>
</dbReference>
<feature type="chain" id="PRO_5038651898" evidence="1">
    <location>
        <begin position="19"/>
        <end position="752"/>
    </location>
</feature>
<dbReference type="Gene3D" id="2.60.40.10">
    <property type="entry name" value="Immunoglobulins"/>
    <property type="match status" value="1"/>
</dbReference>
<dbReference type="InterPro" id="IPR013783">
    <property type="entry name" value="Ig-like_fold"/>
</dbReference>
<dbReference type="CDD" id="cd14948">
    <property type="entry name" value="BACON"/>
    <property type="match status" value="1"/>
</dbReference>
<keyword evidence="1" id="KW-0732">Signal</keyword>
<dbReference type="PROSITE" id="PS51257">
    <property type="entry name" value="PROKAR_LIPOPROTEIN"/>
    <property type="match status" value="1"/>
</dbReference>
<reference evidence="4" key="1">
    <citation type="submission" date="2020-10" db="EMBL/GenBank/DDBJ databases">
        <authorList>
            <person name="Gilroy R."/>
        </authorList>
    </citation>
    <scope>NUCLEOTIDE SEQUENCE</scope>
    <source>
        <strain evidence="4">B1-15692</strain>
    </source>
</reference>
<evidence type="ECO:0000256" key="1">
    <source>
        <dbReference type="SAM" id="SignalP"/>
    </source>
</evidence>
<organism evidence="4 5">
    <name type="scientific">Candidatus Cryptobacteroides faecipullorum</name>
    <dbReference type="NCBI Taxonomy" id="2840764"/>
    <lineage>
        <taxon>Bacteria</taxon>
        <taxon>Pseudomonadati</taxon>
        <taxon>Bacteroidota</taxon>
        <taxon>Bacteroidia</taxon>
        <taxon>Bacteroidales</taxon>
        <taxon>Candidatus Cryptobacteroides</taxon>
    </lineage>
</organism>
<feature type="domain" description="DUF5689" evidence="3">
    <location>
        <begin position="123"/>
        <end position="321"/>
    </location>
</feature>
<dbReference type="AlphaFoldDB" id="A0A9D9NB16"/>
<dbReference type="Pfam" id="PF18942">
    <property type="entry name" value="DUF5689"/>
    <property type="match status" value="1"/>
</dbReference>
<feature type="signal peptide" evidence="1">
    <location>
        <begin position="1"/>
        <end position="18"/>
    </location>
</feature>
<sequence>MRSNIKSILAATVLAVLAVAGCKKGPQMPMSTLDLGLESIIAPHMGAEYTVSVNSNTSWEVLSSDESWIASSVEEFVGTADLTIRIGANEGEERTAVITIKAKDGSLERELPVVQAGKSAEGYISVSALRALENPEGEYTISGNDAKVKGFVVTDAICGNWFENSIAIEDSFTGDESGINVEVTGDFTALSFGDEISVPLEGAVLGRNDSGYLTLTVSSMPQKTETTPVDVAPLTVDYAALRSGEYESMYVSVEDFQVVQESIGGTWAVSPRFENADGNRIVMPVSENATFASISYNEGVGTVSGIAGPAGNEPELRPVNLDRIDLSLMRIGVKPGIRELPYVFPFYCYEQTNEKPKYLKYNKLSYNASTHLVSGVIAEELDVTVGAYLEMTVYGKEASNIYGPNYWAEQGAHDNINASSFVSLDNGKTPPAAECGFWLTVPLQMDMPADFNVSFGLCGAGDWALSDWALAYSADKQSWTEAGRVRIERVTAGGSYYFYYTLPVHLDAPILSGNNLYLKLTPQGSRSISGSNTADGHGSSCRIRLHSAIVISHEAEGETYVPSDAVYFQPFDKLTAGMDYFIGEKLGAFANYCAAGIEDWSEDQSQGMTGEKVMERPGYAQIGYANTETPSGREDYSNEVGQLTTPALGEAGDFTLSFKAAAYRSPAIRANCDTGTPDVGNPDITEAVVEILGGGTVNGGTTATVTGLPVDGFATFTLSIEGATADTRIRFTSAPAEGQFSRWFIDDILVTK</sequence>
<evidence type="ECO:0000313" key="5">
    <source>
        <dbReference type="Proteomes" id="UP000823660"/>
    </source>
</evidence>
<gene>
    <name evidence="4" type="ORF">IAB99_02990</name>
</gene>
<feature type="domain" description="BACON" evidence="2">
    <location>
        <begin position="59"/>
        <end position="116"/>
    </location>
</feature>
<proteinExistence type="predicted"/>
<accession>A0A9D9NB16</accession>